<dbReference type="STRING" id="880072.Desac_0923"/>
<dbReference type="EMBL" id="CP002629">
    <property type="protein sequence ID" value="AEB08793.1"/>
    <property type="molecule type" value="Genomic_DNA"/>
</dbReference>
<keyword evidence="3" id="KW-1185">Reference proteome</keyword>
<dbReference type="KEGG" id="dao:Desac_0923"/>
<dbReference type="HOGENOM" id="CLU_1287089_0_0_7"/>
<keyword evidence="1" id="KW-0175">Coiled coil</keyword>
<dbReference type="RefSeq" id="WP_013705906.1">
    <property type="nucleotide sequence ID" value="NC_015388.1"/>
</dbReference>
<evidence type="ECO:0000256" key="1">
    <source>
        <dbReference type="SAM" id="Coils"/>
    </source>
</evidence>
<accession>F2NH22</accession>
<protein>
    <recommendedName>
        <fullName evidence="4">PhoU domain-containing protein</fullName>
    </recommendedName>
</protein>
<dbReference type="InterPro" id="IPR038078">
    <property type="entry name" value="PhoU-like_sf"/>
</dbReference>
<dbReference type="AlphaFoldDB" id="F2NH22"/>
<dbReference type="SUPFAM" id="SSF109755">
    <property type="entry name" value="PhoU-like"/>
    <property type="match status" value="1"/>
</dbReference>
<reference evidence="3" key="2">
    <citation type="submission" date="2011-03" db="EMBL/GenBank/DDBJ databases">
        <title>The complete genome of Desulfobacca acetoxidans DSM 11109.</title>
        <authorList>
            <consortium name="US DOE Joint Genome Institute (JGI-PGF)"/>
            <person name="Lucas S."/>
            <person name="Copeland A."/>
            <person name="Lapidus A."/>
            <person name="Bruce D."/>
            <person name="Goodwin L."/>
            <person name="Pitluck S."/>
            <person name="Peters L."/>
            <person name="Kyrpides N."/>
            <person name="Mavromatis K."/>
            <person name="Ivanova N."/>
            <person name="Ovchinnikova G."/>
            <person name="Teshima H."/>
            <person name="Detter J.C."/>
            <person name="Han C."/>
            <person name="Land M."/>
            <person name="Hauser L."/>
            <person name="Markowitz V."/>
            <person name="Cheng J.-F."/>
            <person name="Hugenholtz P."/>
            <person name="Woyke T."/>
            <person name="Wu D."/>
            <person name="Spring S."/>
            <person name="Schueler E."/>
            <person name="Brambilla E."/>
            <person name="Klenk H.-P."/>
            <person name="Eisen J.A."/>
        </authorList>
    </citation>
    <scope>NUCLEOTIDE SEQUENCE [LARGE SCALE GENOMIC DNA]</scope>
    <source>
        <strain evidence="3">ATCC 700848 / DSM 11109 / ASRB2</strain>
    </source>
</reference>
<dbReference type="Gene3D" id="1.20.58.220">
    <property type="entry name" value="Phosphate transport system protein phou homolog 2, domain 2"/>
    <property type="match status" value="1"/>
</dbReference>
<evidence type="ECO:0008006" key="4">
    <source>
        <dbReference type="Google" id="ProtNLM"/>
    </source>
</evidence>
<organism evidence="2 3">
    <name type="scientific">Desulfobacca acetoxidans (strain ATCC 700848 / DSM 11109 / ASRB2)</name>
    <dbReference type="NCBI Taxonomy" id="880072"/>
    <lineage>
        <taxon>Bacteria</taxon>
        <taxon>Pseudomonadati</taxon>
        <taxon>Thermodesulfobacteriota</taxon>
        <taxon>Desulfobaccia</taxon>
        <taxon>Desulfobaccales</taxon>
        <taxon>Desulfobaccaceae</taxon>
        <taxon>Desulfobacca</taxon>
    </lineage>
</organism>
<reference evidence="2 3" key="1">
    <citation type="journal article" date="2011" name="Stand. Genomic Sci.">
        <title>Complete genome sequence of the acetate-degrading sulfate reducer Desulfobacca acetoxidans type strain (ASRB2).</title>
        <authorList>
            <person name="Goker M."/>
            <person name="Teshima H."/>
            <person name="Lapidus A."/>
            <person name="Nolan M."/>
            <person name="Lucas S."/>
            <person name="Hammon N."/>
            <person name="Deshpande S."/>
            <person name="Cheng J.F."/>
            <person name="Tapia R."/>
            <person name="Han C."/>
            <person name="Goodwin L."/>
            <person name="Pitluck S."/>
            <person name="Huntemann M."/>
            <person name="Liolios K."/>
            <person name="Ivanova N."/>
            <person name="Pagani I."/>
            <person name="Mavromatis K."/>
            <person name="Ovchinikova G."/>
            <person name="Pati A."/>
            <person name="Chen A."/>
            <person name="Palaniappan K."/>
            <person name="Land M."/>
            <person name="Hauser L."/>
            <person name="Brambilla E.M."/>
            <person name="Rohde M."/>
            <person name="Spring S."/>
            <person name="Detter J.C."/>
            <person name="Woyke T."/>
            <person name="Bristow J."/>
            <person name="Eisen J.A."/>
            <person name="Markowitz V."/>
            <person name="Hugenholtz P."/>
            <person name="Kyrpides N.C."/>
            <person name="Klenk H.P."/>
        </authorList>
    </citation>
    <scope>NUCLEOTIDE SEQUENCE [LARGE SCALE GENOMIC DNA]</scope>
    <source>
        <strain evidence="3">ATCC 700848 / DSM 11109 / ASRB2</strain>
    </source>
</reference>
<sequence length="214" mass="24855">MQSDHLDRFYRTTLAALSPIVDTLRLMCGAIRHAFNRSSLAELEEVERLRDNLTLDIDEFFNKVEQLQQDKINKGNLRLIQLAGVLTHLEHIGAEISNMAGPVQRKIREAVMISDQDFYHLNDLFTRVKGLLRGLADLFHAENQPLKRYLFNEANNLIEGCFQRETEHETRMTQSFGQPHAFAIYLAILEQQKRILQHLIDIIGIVDKRFESRD</sequence>
<proteinExistence type="predicted"/>
<feature type="coiled-coil region" evidence="1">
    <location>
        <begin position="36"/>
        <end position="70"/>
    </location>
</feature>
<evidence type="ECO:0000313" key="3">
    <source>
        <dbReference type="Proteomes" id="UP000000483"/>
    </source>
</evidence>
<name>F2NH22_DESAR</name>
<gene>
    <name evidence="2" type="ordered locus">Desac_0923</name>
</gene>
<dbReference type="OrthoDB" id="5387298at2"/>
<evidence type="ECO:0000313" key="2">
    <source>
        <dbReference type="EMBL" id="AEB08793.1"/>
    </source>
</evidence>
<dbReference type="Proteomes" id="UP000000483">
    <property type="component" value="Chromosome"/>
</dbReference>